<dbReference type="AlphaFoldDB" id="A0A370UAR6"/>
<protein>
    <recommendedName>
        <fullName evidence="4">Probable chorismate pyruvate-lyase</fullName>
        <shortName evidence="4">CL</shortName>
        <shortName evidence="4">CPL</shortName>
        <ecNumber evidence="4">4.1.3.40</ecNumber>
    </recommendedName>
</protein>
<dbReference type="GO" id="GO:0005829">
    <property type="term" value="C:cytosol"/>
    <property type="evidence" value="ECO:0007669"/>
    <property type="project" value="TreeGrafter"/>
</dbReference>
<comment type="caution">
    <text evidence="4">Lacks conserved residue(s) required for the propagation of feature annotation.</text>
</comment>
<keyword evidence="3 4" id="KW-0456">Lyase</keyword>
<dbReference type="SUPFAM" id="SSF64288">
    <property type="entry name" value="Chorismate lyase-like"/>
    <property type="match status" value="1"/>
</dbReference>
<sequence length="186" mass="21420">MTQINTRVTQQLDYRWRPIEQTRHADIPKDILPWLRTDQSITTKLRTAGDLIVELVSEYWGTPTPRERMRLGLKTREFARIRTVILKVDGTAVIYARSIIPARSLKGSWRYLPYLNNAPLGGYVYRSRNLIRSPIEITKLPAGILSNCSEPLWARRSIFQEYGPGILVNEVFYPSISELTNAAGRF</sequence>
<dbReference type="InterPro" id="IPR007440">
    <property type="entry name" value="Chorismate--pyruvate_lyase"/>
</dbReference>
<comment type="pathway">
    <text evidence="4">Cofactor biosynthesis; ubiquinone biosynthesis.</text>
</comment>
<evidence type="ECO:0000256" key="2">
    <source>
        <dbReference type="ARBA" id="ARBA00022688"/>
    </source>
</evidence>
<proteinExistence type="inferred from homology"/>
<dbReference type="Gene3D" id="3.40.1410.10">
    <property type="entry name" value="Chorismate lyase-like"/>
    <property type="match status" value="1"/>
</dbReference>
<evidence type="ECO:0000256" key="1">
    <source>
        <dbReference type="ARBA" id="ARBA00022490"/>
    </source>
</evidence>
<dbReference type="PANTHER" id="PTHR38683:SF1">
    <property type="entry name" value="CHORISMATE PYRUVATE-LYASE"/>
    <property type="match status" value="1"/>
</dbReference>
<evidence type="ECO:0000313" key="5">
    <source>
        <dbReference type="EMBL" id="RDL44873.1"/>
    </source>
</evidence>
<dbReference type="InterPro" id="IPR028978">
    <property type="entry name" value="Chorismate_lyase_/UTRA_dom_sf"/>
</dbReference>
<dbReference type="PANTHER" id="PTHR38683">
    <property type="entry name" value="CHORISMATE PYRUVATE-LYASE"/>
    <property type="match status" value="1"/>
</dbReference>
<dbReference type="HAMAP" id="MF_01632">
    <property type="entry name" value="UbiC"/>
    <property type="match status" value="1"/>
</dbReference>
<accession>A0A370UAR6</accession>
<dbReference type="GO" id="GO:0008813">
    <property type="term" value="F:chorismate lyase activity"/>
    <property type="evidence" value="ECO:0007669"/>
    <property type="project" value="UniProtKB-UniRule"/>
</dbReference>
<dbReference type="UniPathway" id="UPA00232"/>
<dbReference type="EMBL" id="QKRA01000002">
    <property type="protein sequence ID" value="RDL44873.1"/>
    <property type="molecule type" value="Genomic_DNA"/>
</dbReference>
<comment type="subcellular location">
    <subcellularLocation>
        <location evidence="4">Cytoplasm</location>
    </subcellularLocation>
</comment>
<comment type="caution">
    <text evidence="5">The sequence shown here is derived from an EMBL/GenBank/DDBJ whole genome shotgun (WGS) entry which is preliminary data.</text>
</comment>
<dbReference type="EC" id="4.1.3.40" evidence="4"/>
<feature type="binding site" evidence="4">
    <location>
        <position position="82"/>
    </location>
    <ligand>
        <name>substrate</name>
    </ligand>
</feature>
<dbReference type="Pfam" id="PF04345">
    <property type="entry name" value="Chor_lyase"/>
    <property type="match status" value="1"/>
</dbReference>
<feature type="binding site" evidence="4">
    <location>
        <position position="120"/>
    </location>
    <ligand>
        <name>substrate</name>
    </ligand>
</feature>
<keyword evidence="2 4" id="KW-0831">Ubiquinone biosynthesis</keyword>
<dbReference type="GO" id="GO:0042866">
    <property type="term" value="P:pyruvate biosynthetic process"/>
    <property type="evidence" value="ECO:0007669"/>
    <property type="project" value="UniProtKB-UniRule"/>
</dbReference>
<organism evidence="5 6">
    <name type="scientific">Marinomonas piezotolerans</name>
    <dbReference type="NCBI Taxonomy" id="2213058"/>
    <lineage>
        <taxon>Bacteria</taxon>
        <taxon>Pseudomonadati</taxon>
        <taxon>Pseudomonadota</taxon>
        <taxon>Gammaproteobacteria</taxon>
        <taxon>Oceanospirillales</taxon>
        <taxon>Oceanospirillaceae</taxon>
        <taxon>Marinomonas</taxon>
    </lineage>
</organism>
<comment type="similarity">
    <text evidence="4">Belongs to the UbiC family.</text>
</comment>
<dbReference type="OrthoDB" id="9789493at2"/>
<name>A0A370UAR6_9GAMM</name>
<gene>
    <name evidence="4" type="primary">ubiC</name>
    <name evidence="5" type="ORF">DN730_04455</name>
</gene>
<feature type="binding site" evidence="4">
    <location>
        <position position="170"/>
    </location>
    <ligand>
        <name>substrate</name>
    </ligand>
</feature>
<evidence type="ECO:0000256" key="3">
    <source>
        <dbReference type="ARBA" id="ARBA00023239"/>
    </source>
</evidence>
<reference evidence="5 6" key="1">
    <citation type="submission" date="2018-06" db="EMBL/GenBank/DDBJ databases">
        <title>Marinomonas sp. YLB-05 draft genome sequence.</title>
        <authorList>
            <person name="Yu L."/>
            <person name="Tang X."/>
        </authorList>
    </citation>
    <scope>NUCLEOTIDE SEQUENCE [LARGE SCALE GENOMIC DNA]</scope>
    <source>
        <strain evidence="5 6">YLB-05</strain>
    </source>
</reference>
<keyword evidence="6" id="KW-1185">Reference proteome</keyword>
<comment type="catalytic activity">
    <reaction evidence="4">
        <text>chorismate = 4-hydroxybenzoate + pyruvate</text>
        <dbReference type="Rhea" id="RHEA:16505"/>
        <dbReference type="ChEBI" id="CHEBI:15361"/>
        <dbReference type="ChEBI" id="CHEBI:17879"/>
        <dbReference type="ChEBI" id="CHEBI:29748"/>
        <dbReference type="EC" id="4.1.3.40"/>
    </reaction>
</comment>
<keyword evidence="1 4" id="KW-0963">Cytoplasm</keyword>
<dbReference type="RefSeq" id="WP_115466911.1">
    <property type="nucleotide sequence ID" value="NZ_QKRA01000002.1"/>
</dbReference>
<dbReference type="Proteomes" id="UP000254326">
    <property type="component" value="Unassembled WGS sequence"/>
</dbReference>
<dbReference type="GO" id="GO:0006744">
    <property type="term" value="P:ubiquinone biosynthetic process"/>
    <property type="evidence" value="ECO:0007669"/>
    <property type="project" value="UniProtKB-UniRule"/>
</dbReference>
<evidence type="ECO:0000313" key="6">
    <source>
        <dbReference type="Proteomes" id="UP000254326"/>
    </source>
</evidence>
<keyword evidence="4" id="KW-0670">Pyruvate</keyword>
<evidence type="ECO:0000256" key="4">
    <source>
        <dbReference type="HAMAP-Rule" id="MF_01632"/>
    </source>
</evidence>
<comment type="function">
    <text evidence="4">Removes the pyruvyl group from chorismate, with concomitant aromatization of the ring, to provide 4-hydroxybenzoate (4HB) for the ubiquinone pathway.</text>
</comment>